<dbReference type="PANTHER" id="PTHR24305:SF232">
    <property type="entry name" value="P450, PUTATIVE (EUROFUNG)-RELATED"/>
    <property type="match status" value="1"/>
</dbReference>
<dbReference type="Pfam" id="PF00067">
    <property type="entry name" value="p450"/>
    <property type="match status" value="2"/>
</dbReference>
<dbReference type="AlphaFoldDB" id="A0A2P5IF82"/>
<dbReference type="InterPro" id="IPR017972">
    <property type="entry name" value="Cyt_P450_CS"/>
</dbReference>
<sequence length="592" mass="67674">MWLPATLTTPETAAIVVILSVSVMVLYQLALPKPLAGIPYNKHAARSILGDLPEVAKFQKETRLFWIWLTQLAERLQAPIAQVFLRPLGKPYVIVTDYREAHDILVHRSREFDRADFFRDTMGPLTPDAHILFKTDDNFRMHRKVIGDLMSPAFLQNVAAPSLYTNLCKHIHLWNAKSRLAQGRPFEAIDDIYYSAFDAVTSFTFSDNFTHNATKSRVSLYKSMSPDKVPPPSGEDEAVIFPKSPIIDEFVEAFRELAFVYEEVLASMWPRLQWFFILRRPRVRHAVDVKESVFHREIEEGIQRLDGGKNESRVKSAMDHMLFREATIASKEGRTPDFHRRTIYDELITFISAGHDTSSTTLCWGIKLLADNPYTQEKIRRQLFKSLDEARAEKRWPNEREILRTPMPYLDALVEEMLRLAQPVPGLVRQATVDTQILGRHIPKGTEVFMPVNGPGFFKPAFPIDDSLRTAQCLEAKSRIRTWPEDGGMADFRPERWLVAAPADGSVPPEATFDGYIFDQTAGPMMAFSLGPRGCFGRRLAYVTLKILTTLIMWNFELLPCGEKLSSYKAHDMLTNRPDFCYVRLKSVDDTI</sequence>
<accession>A0A2P5IF82</accession>
<feature type="transmembrane region" description="Helical" evidence="8">
    <location>
        <begin position="12"/>
        <end position="31"/>
    </location>
</feature>
<dbReference type="GO" id="GO:0016705">
    <property type="term" value="F:oxidoreductase activity, acting on paired donors, with incorporation or reduction of molecular oxygen"/>
    <property type="evidence" value="ECO:0007669"/>
    <property type="project" value="InterPro"/>
</dbReference>
<dbReference type="InterPro" id="IPR001128">
    <property type="entry name" value="Cyt_P450"/>
</dbReference>
<dbReference type="Proteomes" id="UP000094444">
    <property type="component" value="Unassembled WGS sequence"/>
</dbReference>
<name>A0A2P5IF82_DIAHE</name>
<comment type="cofactor">
    <cofactor evidence="1 6">
        <name>heme</name>
        <dbReference type="ChEBI" id="CHEBI:30413"/>
    </cofactor>
</comment>
<evidence type="ECO:0000256" key="6">
    <source>
        <dbReference type="PIRSR" id="PIRSR602401-1"/>
    </source>
</evidence>
<dbReference type="Gene3D" id="1.10.630.10">
    <property type="entry name" value="Cytochrome P450"/>
    <property type="match status" value="1"/>
</dbReference>
<dbReference type="InterPro" id="IPR050121">
    <property type="entry name" value="Cytochrome_P450_monoxygenase"/>
</dbReference>
<comment type="caution">
    <text evidence="9">The sequence shown here is derived from an EMBL/GenBank/DDBJ whole genome shotgun (WGS) entry which is preliminary data.</text>
</comment>
<reference evidence="9" key="1">
    <citation type="submission" date="2017-09" db="EMBL/GenBank/DDBJ databases">
        <title>Polyketide synthases of a Diaporthe helianthi virulent isolate.</title>
        <authorList>
            <person name="Baroncelli R."/>
        </authorList>
    </citation>
    <scope>NUCLEOTIDE SEQUENCE [LARGE SCALE GENOMIC DNA]</scope>
    <source>
        <strain evidence="9">7/96</strain>
    </source>
</reference>
<dbReference type="PANTHER" id="PTHR24305">
    <property type="entry name" value="CYTOCHROME P450"/>
    <property type="match status" value="1"/>
</dbReference>
<dbReference type="STRING" id="158607.A0A2P5IF82"/>
<evidence type="ECO:0000256" key="4">
    <source>
        <dbReference type="ARBA" id="ARBA00022723"/>
    </source>
</evidence>
<keyword evidence="4 6" id="KW-0479">Metal-binding</keyword>
<dbReference type="PRINTS" id="PR00385">
    <property type="entry name" value="P450"/>
</dbReference>
<dbReference type="InterPro" id="IPR036396">
    <property type="entry name" value="Cyt_P450_sf"/>
</dbReference>
<dbReference type="GO" id="GO:0005506">
    <property type="term" value="F:iron ion binding"/>
    <property type="evidence" value="ECO:0007669"/>
    <property type="project" value="InterPro"/>
</dbReference>
<evidence type="ECO:0000313" key="9">
    <source>
        <dbReference type="EMBL" id="POS81163.1"/>
    </source>
</evidence>
<keyword evidence="3 6" id="KW-0349">Heme</keyword>
<gene>
    <name evidence="9" type="ORF">DHEL01_v200434</name>
</gene>
<evidence type="ECO:0000256" key="7">
    <source>
        <dbReference type="RuleBase" id="RU000461"/>
    </source>
</evidence>
<dbReference type="SUPFAM" id="SSF48264">
    <property type="entry name" value="Cytochrome P450"/>
    <property type="match status" value="1"/>
</dbReference>
<comment type="similarity">
    <text evidence="2 7">Belongs to the cytochrome P450 family.</text>
</comment>
<evidence type="ECO:0000256" key="8">
    <source>
        <dbReference type="SAM" id="Phobius"/>
    </source>
</evidence>
<keyword evidence="5 6" id="KW-0408">Iron</keyword>
<keyword evidence="10" id="KW-1185">Reference proteome</keyword>
<evidence type="ECO:0000256" key="2">
    <source>
        <dbReference type="ARBA" id="ARBA00010617"/>
    </source>
</evidence>
<keyword evidence="8" id="KW-0472">Membrane</keyword>
<dbReference type="EMBL" id="MAVT02000017">
    <property type="protein sequence ID" value="POS81163.1"/>
    <property type="molecule type" value="Genomic_DNA"/>
</dbReference>
<dbReference type="InterPro" id="IPR002401">
    <property type="entry name" value="Cyt_P450_E_grp-I"/>
</dbReference>
<evidence type="ECO:0000256" key="3">
    <source>
        <dbReference type="ARBA" id="ARBA00022617"/>
    </source>
</evidence>
<dbReference type="PRINTS" id="PR00463">
    <property type="entry name" value="EP450I"/>
</dbReference>
<keyword evidence="8" id="KW-1133">Transmembrane helix</keyword>
<keyword evidence="7 9" id="KW-0503">Monooxygenase</keyword>
<dbReference type="PROSITE" id="PS00086">
    <property type="entry name" value="CYTOCHROME_P450"/>
    <property type="match status" value="1"/>
</dbReference>
<dbReference type="GO" id="GO:0004497">
    <property type="term" value="F:monooxygenase activity"/>
    <property type="evidence" value="ECO:0007669"/>
    <property type="project" value="UniProtKB-KW"/>
</dbReference>
<keyword evidence="8" id="KW-0812">Transmembrane</keyword>
<protein>
    <submittedName>
        <fullName evidence="9">Cytochrome P450 monooxygenase</fullName>
    </submittedName>
</protein>
<feature type="binding site" description="axial binding residue" evidence="6">
    <location>
        <position position="535"/>
    </location>
    <ligand>
        <name>heme</name>
        <dbReference type="ChEBI" id="CHEBI:30413"/>
    </ligand>
    <ligandPart>
        <name>Fe</name>
        <dbReference type="ChEBI" id="CHEBI:18248"/>
    </ligandPart>
</feature>
<evidence type="ECO:0000256" key="5">
    <source>
        <dbReference type="ARBA" id="ARBA00023004"/>
    </source>
</evidence>
<dbReference type="OrthoDB" id="1470350at2759"/>
<evidence type="ECO:0000313" key="10">
    <source>
        <dbReference type="Proteomes" id="UP000094444"/>
    </source>
</evidence>
<dbReference type="InParanoid" id="A0A2P5IF82"/>
<proteinExistence type="inferred from homology"/>
<evidence type="ECO:0000256" key="1">
    <source>
        <dbReference type="ARBA" id="ARBA00001971"/>
    </source>
</evidence>
<dbReference type="GO" id="GO:0020037">
    <property type="term" value="F:heme binding"/>
    <property type="evidence" value="ECO:0007669"/>
    <property type="project" value="InterPro"/>
</dbReference>
<organism evidence="9 10">
    <name type="scientific">Diaporthe helianthi</name>
    <dbReference type="NCBI Taxonomy" id="158607"/>
    <lineage>
        <taxon>Eukaryota</taxon>
        <taxon>Fungi</taxon>
        <taxon>Dikarya</taxon>
        <taxon>Ascomycota</taxon>
        <taxon>Pezizomycotina</taxon>
        <taxon>Sordariomycetes</taxon>
        <taxon>Sordariomycetidae</taxon>
        <taxon>Diaporthales</taxon>
        <taxon>Diaporthaceae</taxon>
        <taxon>Diaporthe</taxon>
    </lineage>
</organism>
<keyword evidence="7" id="KW-0560">Oxidoreductase</keyword>